<comment type="caution">
    <text evidence="7">The sequence shown here is derived from an EMBL/GenBank/DDBJ whole genome shotgun (WGS) entry which is preliminary data.</text>
</comment>
<dbReference type="PANTHER" id="PTHR30055:SF148">
    <property type="entry name" value="TETR-FAMILY TRANSCRIPTIONAL REGULATOR"/>
    <property type="match status" value="1"/>
</dbReference>
<feature type="domain" description="HTH tetR-type" evidence="6">
    <location>
        <begin position="28"/>
        <end position="88"/>
    </location>
</feature>
<dbReference type="Proteomes" id="UP001166784">
    <property type="component" value="Unassembled WGS sequence"/>
</dbReference>
<dbReference type="Pfam" id="PF16859">
    <property type="entry name" value="TetR_C_11"/>
    <property type="match status" value="1"/>
</dbReference>
<protein>
    <submittedName>
        <fullName evidence="7">TetR/AcrR family transcriptional regulator</fullName>
    </submittedName>
</protein>
<keyword evidence="3" id="KW-0804">Transcription</keyword>
<dbReference type="InterPro" id="IPR009057">
    <property type="entry name" value="Homeodomain-like_sf"/>
</dbReference>
<dbReference type="InterPro" id="IPR011075">
    <property type="entry name" value="TetR_C"/>
</dbReference>
<evidence type="ECO:0000313" key="7">
    <source>
        <dbReference type="EMBL" id="MCH6160997.1"/>
    </source>
</evidence>
<dbReference type="InterPro" id="IPR050109">
    <property type="entry name" value="HTH-type_TetR-like_transc_reg"/>
</dbReference>
<dbReference type="Gene3D" id="1.10.357.10">
    <property type="entry name" value="Tetracycline Repressor, domain 2"/>
    <property type="match status" value="1"/>
</dbReference>
<evidence type="ECO:0000256" key="1">
    <source>
        <dbReference type="ARBA" id="ARBA00023015"/>
    </source>
</evidence>
<dbReference type="PANTHER" id="PTHR30055">
    <property type="entry name" value="HTH-TYPE TRANSCRIPTIONAL REGULATOR RUTR"/>
    <property type="match status" value="1"/>
</dbReference>
<reference evidence="7" key="2">
    <citation type="journal article" date="2023" name="Int. J. Syst. Evol. Microbiol.">
        <title>Streptomyces marispadix sp. nov., isolated from marine beach sediment of the Northern Coast of Portugal.</title>
        <authorList>
            <person name="dos Santos J.D.N."/>
            <person name="Vitorino I.R."/>
            <person name="Kallscheuer N."/>
            <person name="Srivastava A."/>
            <person name="Krautwurst S."/>
            <person name="Marz M."/>
            <person name="Jogler C."/>
            <person name="Lobo Da Cunha A."/>
            <person name="Catita J."/>
            <person name="Goncalves H."/>
            <person name="Gonzalez I."/>
            <person name="Reyes F."/>
            <person name="Lage O.M."/>
        </authorList>
    </citation>
    <scope>NUCLEOTIDE SEQUENCE</scope>
    <source>
        <strain evidence="7">M600PL45_2</strain>
    </source>
</reference>
<evidence type="ECO:0000256" key="3">
    <source>
        <dbReference type="ARBA" id="ARBA00023163"/>
    </source>
</evidence>
<organism evidence="7 8">
    <name type="scientific">Streptomyces marispadix</name>
    <dbReference type="NCBI Taxonomy" id="2922868"/>
    <lineage>
        <taxon>Bacteria</taxon>
        <taxon>Bacillati</taxon>
        <taxon>Actinomycetota</taxon>
        <taxon>Actinomycetes</taxon>
        <taxon>Kitasatosporales</taxon>
        <taxon>Streptomycetaceae</taxon>
        <taxon>Streptomyces</taxon>
    </lineage>
</organism>
<sequence>MGQATGGTEPQDGGVRAHGSTRPGGRTARTRAAVREATLAEIAERGYGGLTIEGVAARSGVHRTTVYRRWRNAAGLAADALDLASDEPWPVPDTGGVLGDLRELTSLVVTHFEDPHAGRVSRALVSAAVHDPATARALHGFLAGRHRQAAPVVERAVERGELPEGTDAREVVRAAVAPLYYRLFISGEPADAEVAVRAADAAHAAARAGVFIRADGAAET</sequence>
<feature type="compositionally biased region" description="Low complexity" evidence="5">
    <location>
        <begin position="20"/>
        <end position="31"/>
    </location>
</feature>
<dbReference type="InterPro" id="IPR001647">
    <property type="entry name" value="HTH_TetR"/>
</dbReference>
<feature type="DNA-binding region" description="H-T-H motif" evidence="4">
    <location>
        <begin position="51"/>
        <end position="70"/>
    </location>
</feature>
<evidence type="ECO:0000256" key="4">
    <source>
        <dbReference type="PROSITE-ProRule" id="PRU00335"/>
    </source>
</evidence>
<dbReference type="SUPFAM" id="SSF48498">
    <property type="entry name" value="Tetracyclin repressor-like, C-terminal domain"/>
    <property type="match status" value="1"/>
</dbReference>
<evidence type="ECO:0000313" key="8">
    <source>
        <dbReference type="Proteomes" id="UP001166784"/>
    </source>
</evidence>
<name>A0ABS9SXJ8_9ACTN</name>
<accession>A0ABS9SXJ8</accession>
<gene>
    <name evidence="7" type="ORF">MMA15_11465</name>
</gene>
<dbReference type="PROSITE" id="PS50977">
    <property type="entry name" value="HTH_TETR_2"/>
    <property type="match status" value="1"/>
</dbReference>
<reference evidence="7" key="1">
    <citation type="submission" date="2022-03" db="EMBL/GenBank/DDBJ databases">
        <authorList>
            <person name="Santos J.D.N."/>
            <person name="Kallscheuer N."/>
            <person name="Jogler C."/>
            <person name="Lage O.M."/>
        </authorList>
    </citation>
    <scope>NUCLEOTIDE SEQUENCE</scope>
    <source>
        <strain evidence="7">M600PL45_2</strain>
    </source>
</reference>
<dbReference type="Pfam" id="PF00440">
    <property type="entry name" value="TetR_N"/>
    <property type="match status" value="1"/>
</dbReference>
<evidence type="ECO:0000256" key="5">
    <source>
        <dbReference type="SAM" id="MobiDB-lite"/>
    </source>
</evidence>
<keyword evidence="1" id="KW-0805">Transcription regulation</keyword>
<evidence type="ECO:0000256" key="2">
    <source>
        <dbReference type="ARBA" id="ARBA00023125"/>
    </source>
</evidence>
<proteinExistence type="predicted"/>
<feature type="region of interest" description="Disordered" evidence="5">
    <location>
        <begin position="1"/>
        <end position="31"/>
    </location>
</feature>
<keyword evidence="8" id="KW-1185">Reference proteome</keyword>
<dbReference type="InterPro" id="IPR036271">
    <property type="entry name" value="Tet_transcr_reg_TetR-rel_C_sf"/>
</dbReference>
<evidence type="ECO:0000259" key="6">
    <source>
        <dbReference type="PROSITE" id="PS50977"/>
    </source>
</evidence>
<dbReference type="EMBL" id="JAKWJU010000002">
    <property type="protein sequence ID" value="MCH6160997.1"/>
    <property type="molecule type" value="Genomic_DNA"/>
</dbReference>
<dbReference type="SUPFAM" id="SSF46689">
    <property type="entry name" value="Homeodomain-like"/>
    <property type="match status" value="1"/>
</dbReference>
<dbReference type="Gene3D" id="1.10.10.60">
    <property type="entry name" value="Homeodomain-like"/>
    <property type="match status" value="1"/>
</dbReference>
<keyword evidence="2 4" id="KW-0238">DNA-binding</keyword>
<dbReference type="RefSeq" id="WP_241059025.1">
    <property type="nucleotide sequence ID" value="NZ_JAKWJU010000002.1"/>
</dbReference>